<dbReference type="PANTHER" id="PTHR11769">
    <property type="entry name" value="HYALURONIDASE"/>
    <property type="match status" value="1"/>
</dbReference>
<dbReference type="PANTHER" id="PTHR11769:SF35">
    <property type="entry name" value="HYALURONIDASE"/>
    <property type="match status" value="1"/>
</dbReference>
<dbReference type="InterPro" id="IPR017853">
    <property type="entry name" value="GH"/>
</dbReference>
<feature type="non-terminal residue" evidence="4">
    <location>
        <position position="1"/>
    </location>
</feature>
<comment type="similarity">
    <text evidence="1 3">Belongs to the glycosyl hydrolase 56 family.</text>
</comment>
<feature type="non-terminal residue" evidence="4">
    <location>
        <position position="109"/>
    </location>
</feature>
<dbReference type="GO" id="GO:0030214">
    <property type="term" value="P:hyaluronan catabolic process"/>
    <property type="evidence" value="ECO:0007669"/>
    <property type="project" value="TreeGrafter"/>
</dbReference>
<keyword evidence="2" id="KW-1015">Disulfide bond</keyword>
<keyword evidence="3" id="KW-0378">Hydrolase</keyword>
<evidence type="ECO:0000256" key="3">
    <source>
        <dbReference type="RuleBase" id="RU610713"/>
    </source>
</evidence>
<accession>A0A1B6BYF1</accession>
<dbReference type="Pfam" id="PF01630">
    <property type="entry name" value="Glyco_hydro_56"/>
    <property type="match status" value="1"/>
</dbReference>
<evidence type="ECO:0000313" key="4">
    <source>
        <dbReference type="EMBL" id="JAS06049.1"/>
    </source>
</evidence>
<dbReference type="InterPro" id="IPR018155">
    <property type="entry name" value="Hyaluronidase"/>
</dbReference>
<dbReference type="SUPFAM" id="SSF51445">
    <property type="entry name" value="(Trans)glycosidases"/>
    <property type="match status" value="1"/>
</dbReference>
<comment type="catalytic activity">
    <reaction evidence="3">
        <text>Random hydrolysis of (1-&gt;4)-linkages between N-acetyl-beta-D-glucosamine and D-glucuronate residues in hyaluronate.</text>
        <dbReference type="EC" id="3.2.1.35"/>
    </reaction>
</comment>
<evidence type="ECO:0000256" key="2">
    <source>
        <dbReference type="ARBA" id="ARBA00023157"/>
    </source>
</evidence>
<proteinExistence type="inferred from homology"/>
<organism evidence="4">
    <name type="scientific">Clastoptera arizonana</name>
    <name type="common">Arizona spittle bug</name>
    <dbReference type="NCBI Taxonomy" id="38151"/>
    <lineage>
        <taxon>Eukaryota</taxon>
        <taxon>Metazoa</taxon>
        <taxon>Ecdysozoa</taxon>
        <taxon>Arthropoda</taxon>
        <taxon>Hexapoda</taxon>
        <taxon>Insecta</taxon>
        <taxon>Pterygota</taxon>
        <taxon>Neoptera</taxon>
        <taxon>Paraneoptera</taxon>
        <taxon>Hemiptera</taxon>
        <taxon>Auchenorrhyncha</taxon>
        <taxon>Cercopoidea</taxon>
        <taxon>Clastopteridae</taxon>
        <taxon>Clastoptera</taxon>
    </lineage>
</organism>
<dbReference type="InterPro" id="IPR013785">
    <property type="entry name" value="Aldolase_TIM"/>
</dbReference>
<sequence length="109" mass="12104">FKVYWNIPFETCNNLGFNLTHTVSTYGFTQNSNGKFIGDQIATIYNPGLFPALLSSSTNSSSIQDWSVRNGGIPQLGNLSLHLKLFEEQLNYLIPDVNSTAIIAIDMED</sequence>
<gene>
    <name evidence="4" type="ORF">g.45592</name>
</gene>
<dbReference type="GO" id="GO:0004415">
    <property type="term" value="F:hyalurononglucosaminidase activity"/>
    <property type="evidence" value="ECO:0007669"/>
    <property type="project" value="UniProtKB-UniRule"/>
</dbReference>
<evidence type="ECO:0000256" key="1">
    <source>
        <dbReference type="ARBA" id="ARBA00008871"/>
    </source>
</evidence>
<dbReference type="AlphaFoldDB" id="A0A1B6BYF1"/>
<dbReference type="EC" id="3.2.1.35" evidence="3"/>
<keyword evidence="3" id="KW-0326">Glycosidase</keyword>
<reference evidence="4" key="1">
    <citation type="submission" date="2015-12" db="EMBL/GenBank/DDBJ databases">
        <title>De novo transcriptome assembly of four potential Pierce s Disease insect vectors from Arizona vineyards.</title>
        <authorList>
            <person name="Tassone E.E."/>
        </authorList>
    </citation>
    <scope>NUCLEOTIDE SEQUENCE</scope>
</reference>
<dbReference type="EMBL" id="GEDC01031249">
    <property type="protein sequence ID" value="JAS06049.1"/>
    <property type="molecule type" value="Transcribed_RNA"/>
</dbReference>
<dbReference type="Gene3D" id="3.20.20.70">
    <property type="entry name" value="Aldolase class I"/>
    <property type="match status" value="1"/>
</dbReference>
<protein>
    <recommendedName>
        <fullName evidence="3">Hyaluronidase</fullName>
        <ecNumber evidence="3">3.2.1.35</ecNumber>
    </recommendedName>
</protein>
<dbReference type="GO" id="GO:0005975">
    <property type="term" value="P:carbohydrate metabolic process"/>
    <property type="evidence" value="ECO:0007669"/>
    <property type="project" value="InterPro"/>
</dbReference>
<name>A0A1B6BYF1_9HEMI</name>